<accession>A0ABX9KDR2</accession>
<evidence type="ECO:0000256" key="2">
    <source>
        <dbReference type="ARBA" id="ARBA00022980"/>
    </source>
</evidence>
<dbReference type="InterPro" id="IPR012340">
    <property type="entry name" value="NA-bd_OB-fold"/>
</dbReference>
<proteinExistence type="inferred from homology"/>
<dbReference type="Pfam" id="PF00575">
    <property type="entry name" value="S1"/>
    <property type="match status" value="4"/>
</dbReference>
<evidence type="ECO:0000313" key="6">
    <source>
        <dbReference type="Proteomes" id="UP000263486"/>
    </source>
</evidence>
<gene>
    <name evidence="5" type="ORF">DYH56_14785</name>
</gene>
<dbReference type="RefSeq" id="WP_114643642.1">
    <property type="nucleotide sequence ID" value="NZ_JAACIO010000042.1"/>
</dbReference>
<evidence type="ECO:0000259" key="4">
    <source>
        <dbReference type="PROSITE" id="PS50126"/>
    </source>
</evidence>
<dbReference type="PANTHER" id="PTHR10724">
    <property type="entry name" value="30S RIBOSOMAL PROTEIN S1"/>
    <property type="match status" value="1"/>
</dbReference>
<evidence type="ECO:0000313" key="5">
    <source>
        <dbReference type="EMBL" id="REI39467.1"/>
    </source>
</evidence>
<keyword evidence="2" id="KW-0689">Ribosomal protein</keyword>
<reference evidence="5 6" key="1">
    <citation type="submission" date="2018-08" db="EMBL/GenBank/DDBJ databases">
        <title>Draft genome sequence of Psychrilyobacter sp. strain SD5 isolated from Black Sea water.</title>
        <authorList>
            <person name="Yadav S."/>
            <person name="Villanueva L."/>
            <person name="Damste J.S.S."/>
        </authorList>
    </citation>
    <scope>NUCLEOTIDE SEQUENCE [LARGE SCALE GENOMIC DNA]</scope>
    <source>
        <strain evidence="5 6">SD5</strain>
    </source>
</reference>
<dbReference type="InterPro" id="IPR050437">
    <property type="entry name" value="Ribos_protein_bS1-like"/>
</dbReference>
<dbReference type="InterPro" id="IPR003029">
    <property type="entry name" value="S1_domain"/>
</dbReference>
<dbReference type="InterPro" id="IPR035104">
    <property type="entry name" value="Ribosomal_protein_S1-like"/>
</dbReference>
<dbReference type="PROSITE" id="PS50126">
    <property type="entry name" value="S1"/>
    <property type="match status" value="6"/>
</dbReference>
<dbReference type="Gene3D" id="2.40.50.140">
    <property type="entry name" value="Nucleic acid-binding proteins"/>
    <property type="match status" value="5"/>
</dbReference>
<protein>
    <submittedName>
        <fullName evidence="5">S1 RNA-binding domain-containing protein</fullName>
    </submittedName>
</protein>
<keyword evidence="6" id="KW-1185">Reference proteome</keyword>
<evidence type="ECO:0000256" key="3">
    <source>
        <dbReference type="ARBA" id="ARBA00023274"/>
    </source>
</evidence>
<evidence type="ECO:0000256" key="1">
    <source>
        <dbReference type="ARBA" id="ARBA00006767"/>
    </source>
</evidence>
<dbReference type="PANTHER" id="PTHR10724:SF7">
    <property type="entry name" value="SMALL RIBOSOMAL SUBUNIT PROTEIN BS1C"/>
    <property type="match status" value="1"/>
</dbReference>
<feature type="domain" description="S1 motif" evidence="4">
    <location>
        <begin position="275"/>
        <end position="345"/>
    </location>
</feature>
<feature type="domain" description="S1 motif" evidence="4">
    <location>
        <begin position="445"/>
        <end position="514"/>
    </location>
</feature>
<dbReference type="SMART" id="SM00316">
    <property type="entry name" value="S1"/>
    <property type="match status" value="6"/>
</dbReference>
<name>A0ABX9KDR2_9FUSO</name>
<feature type="domain" description="S1 motif" evidence="4">
    <location>
        <begin position="28"/>
        <end position="88"/>
    </location>
</feature>
<feature type="domain" description="S1 motif" evidence="4">
    <location>
        <begin position="106"/>
        <end position="173"/>
    </location>
</feature>
<dbReference type="EMBL" id="QUAJ01000044">
    <property type="protein sequence ID" value="REI39467.1"/>
    <property type="molecule type" value="Genomic_DNA"/>
</dbReference>
<comment type="caution">
    <text evidence="5">The sequence shown here is derived from an EMBL/GenBank/DDBJ whole genome shotgun (WGS) entry which is preliminary data.</text>
</comment>
<dbReference type="PRINTS" id="PR00681">
    <property type="entry name" value="RIBOSOMALS1"/>
</dbReference>
<organism evidence="5 6">
    <name type="scientific">Psychrilyobacter piezotolerans</name>
    <dbReference type="NCBI Taxonomy" id="2293438"/>
    <lineage>
        <taxon>Bacteria</taxon>
        <taxon>Fusobacteriati</taxon>
        <taxon>Fusobacteriota</taxon>
        <taxon>Fusobacteriia</taxon>
        <taxon>Fusobacteriales</taxon>
        <taxon>Fusobacteriaceae</taxon>
        <taxon>Psychrilyobacter</taxon>
    </lineage>
</organism>
<keyword evidence="3" id="KW-0687">Ribonucleoprotein</keyword>
<sequence>MVDNTENFEELSFEEMLNQYAPKQVQRGEIVEAEIISKERDYSYLDIKGATEGIVRTEEIAEFEVGDIIRVAITEDSDDEGHIRVSRRAVVQEEAVVKLEAALENKEVVSGTIVRKVNGGYIVEVMAHSAFMPNSLSQIRKDSTENVIGLEVDVIIKDIKTERNRKKILVSRRDVVAMVEAEAFAKLSENQIVEVEVKSVLKFGLSVRVENVLGFIHISEISWGKVDDLNTLYKAGDKIKAQIITLDAEKKSLKLSIKQLSQDPWATAAEKYTVDTTVEGEVTKIVKFGAFVKLEDGIEGLVHISDFSWNNKKINLGEFISAGDKVQVRILDLNSEDKKLKLGIKQLSVDPWAIIDEKFKEGDTATGTIVDTKPYGVFVEVEEGIDAFIHTSDFAWAKLENKLSVGDKVEFKILAIDKENKKIKGGIKQLTKSPWEILSEEVGVGSIVTKKISSIADFGIFIDMGHGLDGMIHISQVSKDFVKDLKEKFEVGQEVTAEVIEISAADQKVKLSIKKIELDADKNEDAELLKKYGMTE</sequence>
<dbReference type="SUPFAM" id="SSF50249">
    <property type="entry name" value="Nucleic acid-binding proteins"/>
    <property type="match status" value="6"/>
</dbReference>
<feature type="domain" description="S1 motif" evidence="4">
    <location>
        <begin position="362"/>
        <end position="428"/>
    </location>
</feature>
<dbReference type="Proteomes" id="UP000263486">
    <property type="component" value="Unassembled WGS sequence"/>
</dbReference>
<comment type="similarity">
    <text evidence="1">Belongs to the bacterial ribosomal protein bS1 family.</text>
</comment>
<feature type="domain" description="S1 motif" evidence="4">
    <location>
        <begin position="190"/>
        <end position="258"/>
    </location>
</feature>